<proteinExistence type="predicted"/>
<protein>
    <submittedName>
        <fullName evidence="1">Uncharacterized protein</fullName>
    </submittedName>
</protein>
<dbReference type="Proteomes" id="UP001596223">
    <property type="component" value="Unassembled WGS sequence"/>
</dbReference>
<sequence length="126" mass="13605">MLLSIDPAEWGQLLVQAEAGQLALDPEIGKGLDTVCDDHLDRLEEIYAQIDQVRNISGFGSFNSSQTLERKFSLTASGGDRPLDEALKKHIEAVKTAKEVVAKAIANFVEQDQSSGARISAAGEHL</sequence>
<evidence type="ECO:0000313" key="1">
    <source>
        <dbReference type="EMBL" id="MFC6013301.1"/>
    </source>
</evidence>
<comment type="caution">
    <text evidence="1">The sequence shown here is derived from an EMBL/GenBank/DDBJ whole genome shotgun (WGS) entry which is preliminary data.</text>
</comment>
<dbReference type="EMBL" id="JBHSQN010000013">
    <property type="protein sequence ID" value="MFC6013301.1"/>
    <property type="molecule type" value="Genomic_DNA"/>
</dbReference>
<name>A0ABW1JUZ2_9NOCA</name>
<dbReference type="RefSeq" id="WP_378608167.1">
    <property type="nucleotide sequence ID" value="NZ_JBHSQN010000013.1"/>
</dbReference>
<gene>
    <name evidence="1" type="ORF">ACFP3H_19775</name>
</gene>
<evidence type="ECO:0000313" key="2">
    <source>
        <dbReference type="Proteomes" id="UP001596223"/>
    </source>
</evidence>
<accession>A0ABW1JUZ2</accession>
<reference evidence="2" key="1">
    <citation type="journal article" date="2019" name="Int. J. Syst. Evol. Microbiol.">
        <title>The Global Catalogue of Microorganisms (GCM) 10K type strain sequencing project: providing services to taxonomists for standard genome sequencing and annotation.</title>
        <authorList>
            <consortium name="The Broad Institute Genomics Platform"/>
            <consortium name="The Broad Institute Genome Sequencing Center for Infectious Disease"/>
            <person name="Wu L."/>
            <person name="Ma J."/>
        </authorList>
    </citation>
    <scope>NUCLEOTIDE SEQUENCE [LARGE SCALE GENOMIC DNA]</scope>
    <source>
        <strain evidence="2">CCUG 36956</strain>
    </source>
</reference>
<keyword evidence="2" id="KW-1185">Reference proteome</keyword>
<organism evidence="1 2">
    <name type="scientific">Nocardia lasii</name>
    <dbReference type="NCBI Taxonomy" id="1616107"/>
    <lineage>
        <taxon>Bacteria</taxon>
        <taxon>Bacillati</taxon>
        <taxon>Actinomycetota</taxon>
        <taxon>Actinomycetes</taxon>
        <taxon>Mycobacteriales</taxon>
        <taxon>Nocardiaceae</taxon>
        <taxon>Nocardia</taxon>
    </lineage>
</organism>